<feature type="transmembrane region" description="Helical" evidence="1">
    <location>
        <begin position="134"/>
        <end position="156"/>
    </location>
</feature>
<evidence type="ECO:0000313" key="3">
    <source>
        <dbReference type="Proteomes" id="UP000051913"/>
    </source>
</evidence>
<feature type="transmembrane region" description="Helical" evidence="1">
    <location>
        <begin position="99"/>
        <end position="122"/>
    </location>
</feature>
<comment type="caution">
    <text evidence="2">The sequence shown here is derived from an EMBL/GenBank/DDBJ whole genome shotgun (WGS) entry which is preliminary data.</text>
</comment>
<evidence type="ECO:0008006" key="4">
    <source>
        <dbReference type="Google" id="ProtNLM"/>
    </source>
</evidence>
<keyword evidence="1" id="KW-1133">Transmembrane helix</keyword>
<name>A0A0R3M0I4_9BRAD</name>
<dbReference type="Pfam" id="PF09948">
    <property type="entry name" value="PpoB2"/>
    <property type="match status" value="1"/>
</dbReference>
<dbReference type="RefSeq" id="WP_057848581.1">
    <property type="nucleotide sequence ID" value="NZ_LLXX01000017.1"/>
</dbReference>
<feature type="transmembrane region" description="Helical" evidence="1">
    <location>
        <begin position="16"/>
        <end position="39"/>
    </location>
</feature>
<dbReference type="AlphaFoldDB" id="A0A0R3M0I4"/>
<keyword evidence="1" id="KW-0812">Transmembrane</keyword>
<dbReference type="EMBL" id="LLXX01000017">
    <property type="protein sequence ID" value="KRR13601.1"/>
    <property type="molecule type" value="Genomic_DNA"/>
</dbReference>
<feature type="transmembrane region" description="Helical" evidence="1">
    <location>
        <begin position="194"/>
        <end position="227"/>
    </location>
</feature>
<keyword evidence="1" id="KW-0472">Membrane</keyword>
<sequence length="265" mass="28654">MMRTSALEQTLRYDRLIVAIGIATVVAFSWSYLLAGAGIDMSMADMPMDPEPWSLAQAWLMFAMWWVMMVAMMVPSAAPMVLLFAAIKRKQATADSPVIASWLFLAGYLVIWAGFSLVAVSLQWGLDQAGLLSGMMASTSSVLAGIILLAAGLYQLTPIKRACLRYCQSPLLFLSSYWQRGAMGALRMGFRHGAYCVGCCWFLMALLFVSGVMNLAWVAAVAIYVAFERLLPRSEWLSRAAGVGLIVAGAVVLARGLIATASASL</sequence>
<evidence type="ECO:0000256" key="1">
    <source>
        <dbReference type="SAM" id="Phobius"/>
    </source>
</evidence>
<accession>A0A0R3M0I4</accession>
<organism evidence="2 3">
    <name type="scientific">Bradyrhizobium valentinum</name>
    <dbReference type="NCBI Taxonomy" id="1518501"/>
    <lineage>
        <taxon>Bacteria</taxon>
        <taxon>Pseudomonadati</taxon>
        <taxon>Pseudomonadota</taxon>
        <taxon>Alphaproteobacteria</taxon>
        <taxon>Hyphomicrobiales</taxon>
        <taxon>Nitrobacteraceae</taxon>
        <taxon>Bradyrhizobium</taxon>
    </lineage>
</organism>
<dbReference type="Proteomes" id="UP000051913">
    <property type="component" value="Unassembled WGS sequence"/>
</dbReference>
<keyword evidence="3" id="KW-1185">Reference proteome</keyword>
<evidence type="ECO:0000313" key="2">
    <source>
        <dbReference type="EMBL" id="KRR13601.1"/>
    </source>
</evidence>
<proteinExistence type="predicted"/>
<protein>
    <recommendedName>
        <fullName evidence="4">Metal-binding protein</fullName>
    </recommendedName>
</protein>
<gene>
    <name evidence="2" type="ORF">CP49_22345</name>
</gene>
<dbReference type="InterPro" id="IPR018688">
    <property type="entry name" value="PpoB2-like"/>
</dbReference>
<reference evidence="2 3" key="1">
    <citation type="submission" date="2014-03" db="EMBL/GenBank/DDBJ databases">
        <title>Bradyrhizobium valentinum sp. nov., isolated from effective nodules of Lupinus mariae-josephae, a lupine endemic of basic-lime soils in Eastern Spain.</title>
        <authorList>
            <person name="Duran D."/>
            <person name="Rey L."/>
            <person name="Navarro A."/>
            <person name="Busquets A."/>
            <person name="Imperial J."/>
            <person name="Ruiz-Argueso T."/>
        </authorList>
    </citation>
    <scope>NUCLEOTIDE SEQUENCE [LARGE SCALE GENOMIC DNA]</scope>
    <source>
        <strain evidence="2 3">LmjM3</strain>
    </source>
</reference>
<feature type="transmembrane region" description="Helical" evidence="1">
    <location>
        <begin position="239"/>
        <end position="258"/>
    </location>
</feature>
<feature type="transmembrane region" description="Helical" evidence="1">
    <location>
        <begin position="59"/>
        <end position="87"/>
    </location>
</feature>